<evidence type="ECO:0000313" key="2">
    <source>
        <dbReference type="EMBL" id="PXW55731.1"/>
    </source>
</evidence>
<feature type="region of interest" description="Disordered" evidence="1">
    <location>
        <begin position="81"/>
        <end position="101"/>
    </location>
</feature>
<evidence type="ECO:0000313" key="3">
    <source>
        <dbReference type="Proteomes" id="UP000248021"/>
    </source>
</evidence>
<accession>A0A2V3U151</accession>
<dbReference type="RefSeq" id="WP_110376509.1">
    <property type="nucleotide sequence ID" value="NZ_JAHBRY010000001.1"/>
</dbReference>
<dbReference type="InterPro" id="IPR014917">
    <property type="entry name" value="DUF1800"/>
</dbReference>
<dbReference type="OrthoDB" id="9772295at2"/>
<proteinExistence type="predicted"/>
<organism evidence="2 3">
    <name type="scientific">Chelatococcus asaccharovorans</name>
    <dbReference type="NCBI Taxonomy" id="28210"/>
    <lineage>
        <taxon>Bacteria</taxon>
        <taxon>Pseudomonadati</taxon>
        <taxon>Pseudomonadota</taxon>
        <taxon>Alphaproteobacteria</taxon>
        <taxon>Hyphomicrobiales</taxon>
        <taxon>Chelatococcaceae</taxon>
        <taxon>Chelatococcus</taxon>
    </lineage>
</organism>
<feature type="compositionally biased region" description="Pro residues" evidence="1">
    <location>
        <begin position="84"/>
        <end position="96"/>
    </location>
</feature>
<gene>
    <name evidence="2" type="ORF">C7450_109139</name>
</gene>
<dbReference type="AlphaFoldDB" id="A0A2V3U151"/>
<keyword evidence="3" id="KW-1185">Reference proteome</keyword>
<comment type="caution">
    <text evidence="2">The sequence shown here is derived from an EMBL/GenBank/DDBJ whole genome shotgun (WGS) entry which is preliminary data.</text>
</comment>
<sequence length="493" mass="53279">MASERDTRLAVFAVNRFGLGVKADGIGGIADDIRERLREEVRTGLSAGTAVPQGGNTGLETSAALFRAWREREDFLRVARMPVRPDPGQPPTPQPGTPGLRVGGMEPNKPVGPMRVPGSTIPQATFLTEAAARMGFGLGPDIGFVERLVLFWSNHFAIATSKGGQVKTLAGAFEREAIRPYVLGRFSDMLLAVETHPAMLMYLDNQQSVGPQSQAGQKQRRGLNENLAREILELHTMGVGSGYSQADVTSLARTITGWTVAYNDTPNRVQGRFIFSAYQHEPGDHSVLGTSYRTGGAVQGQMALLDLARHPATAHHIARKLARHFTADTPDPKLVGRLERAFIDTDGDLAAVSLTLLEAPEAWREDTRKPRLPYEFLIAGLRATGRSGLDRPNAVNPLLSALNAMGQGLWDPSGPNGFPDTAGAWISAEGMTSRLETAAMLGRQAPGARNPNDVLANVLGPRASRETRVAVSRADSREQGLALLFMAPEFQWR</sequence>
<name>A0A2V3U151_9HYPH</name>
<evidence type="ECO:0000256" key="1">
    <source>
        <dbReference type="SAM" id="MobiDB-lite"/>
    </source>
</evidence>
<protein>
    <submittedName>
        <fullName evidence="2">Uncharacterized protein (DUF1800 family)</fullName>
    </submittedName>
</protein>
<dbReference type="Pfam" id="PF08811">
    <property type="entry name" value="DUF1800"/>
    <property type="match status" value="1"/>
</dbReference>
<dbReference type="Proteomes" id="UP000248021">
    <property type="component" value="Unassembled WGS sequence"/>
</dbReference>
<dbReference type="EMBL" id="QJJK01000009">
    <property type="protein sequence ID" value="PXW55731.1"/>
    <property type="molecule type" value="Genomic_DNA"/>
</dbReference>
<reference evidence="2 3" key="1">
    <citation type="submission" date="2018-05" db="EMBL/GenBank/DDBJ databases">
        <title>Genomic Encyclopedia of Type Strains, Phase IV (KMG-IV): sequencing the most valuable type-strain genomes for metagenomic binning, comparative biology and taxonomic classification.</title>
        <authorList>
            <person name="Goeker M."/>
        </authorList>
    </citation>
    <scope>NUCLEOTIDE SEQUENCE [LARGE SCALE GENOMIC DNA]</scope>
    <source>
        <strain evidence="2 3">DSM 6462</strain>
    </source>
</reference>